<dbReference type="Proteomes" id="UP000054324">
    <property type="component" value="Unassembled WGS sequence"/>
</dbReference>
<evidence type="ECO:0000313" key="2">
    <source>
        <dbReference type="EMBL" id="KER27555.1"/>
    </source>
</evidence>
<organism evidence="2 3">
    <name type="scientific">Opisthorchis viverrini</name>
    <name type="common">Southeast Asian liver fluke</name>
    <dbReference type="NCBI Taxonomy" id="6198"/>
    <lineage>
        <taxon>Eukaryota</taxon>
        <taxon>Metazoa</taxon>
        <taxon>Spiralia</taxon>
        <taxon>Lophotrochozoa</taxon>
        <taxon>Platyhelminthes</taxon>
        <taxon>Trematoda</taxon>
        <taxon>Digenea</taxon>
        <taxon>Opisthorchiida</taxon>
        <taxon>Opisthorchiata</taxon>
        <taxon>Opisthorchiidae</taxon>
        <taxon>Opisthorchis</taxon>
    </lineage>
</organism>
<sequence>MLIETSSLKILNLSRIREDQHKRRSSKLSRKSPGRKLGSDHNLRRESPDRATTMVNKHLRDHLMHSMLELAHQPHLIPSFNHICVSHKRQIQLEFQYLSFEDRWRTEKLVVPVEIERVPFAPKLVGSVKEPGKWEQAAVVDEVGVPRRCLQKPNGPQVWVVERSGSGQCWFPATLLQQA</sequence>
<gene>
    <name evidence="2" type="ORF">T265_05442</name>
</gene>
<dbReference type="RefSeq" id="XP_009168713.1">
    <property type="nucleotide sequence ID" value="XM_009170449.1"/>
</dbReference>
<evidence type="ECO:0000313" key="3">
    <source>
        <dbReference type="Proteomes" id="UP000054324"/>
    </source>
</evidence>
<proteinExistence type="predicted"/>
<evidence type="ECO:0000256" key="1">
    <source>
        <dbReference type="SAM" id="MobiDB-lite"/>
    </source>
</evidence>
<dbReference type="CTD" id="20319624"/>
<accession>A0A074ZW13</accession>
<keyword evidence="3" id="KW-1185">Reference proteome</keyword>
<reference evidence="2 3" key="1">
    <citation type="submission" date="2013-11" db="EMBL/GenBank/DDBJ databases">
        <title>Opisthorchis viverrini - life in the bile duct.</title>
        <authorList>
            <person name="Young N.D."/>
            <person name="Nagarajan N."/>
            <person name="Lin S.J."/>
            <person name="Korhonen P.K."/>
            <person name="Jex A.R."/>
            <person name="Hall R.S."/>
            <person name="Safavi-Hemami H."/>
            <person name="Kaewkong W."/>
            <person name="Bertrand D."/>
            <person name="Gao S."/>
            <person name="Seet Q."/>
            <person name="Wongkham S."/>
            <person name="Teh B.T."/>
            <person name="Wongkham C."/>
            <person name="Intapan P.M."/>
            <person name="Maleewong W."/>
            <person name="Yang X."/>
            <person name="Hu M."/>
            <person name="Wang Z."/>
            <person name="Hofmann A."/>
            <person name="Sternberg P.W."/>
            <person name="Tan P."/>
            <person name="Wang J."/>
            <person name="Gasser R.B."/>
        </authorList>
    </citation>
    <scope>NUCLEOTIDE SEQUENCE [LARGE SCALE GENOMIC DNA]</scope>
</reference>
<protein>
    <submittedName>
        <fullName evidence="2">Uncharacterized protein</fullName>
    </submittedName>
</protein>
<dbReference type="GeneID" id="20319624"/>
<feature type="compositionally biased region" description="Basic and acidic residues" evidence="1">
    <location>
        <begin position="37"/>
        <end position="49"/>
    </location>
</feature>
<dbReference type="EMBL" id="KL596720">
    <property type="protein sequence ID" value="KER27555.1"/>
    <property type="molecule type" value="Genomic_DNA"/>
</dbReference>
<feature type="compositionally biased region" description="Basic residues" evidence="1">
    <location>
        <begin position="22"/>
        <end position="34"/>
    </location>
</feature>
<dbReference type="KEGG" id="ovi:T265_05442"/>
<dbReference type="AlphaFoldDB" id="A0A074ZW13"/>
<feature type="region of interest" description="Disordered" evidence="1">
    <location>
        <begin position="19"/>
        <end position="51"/>
    </location>
</feature>
<name>A0A074ZW13_OPIVI</name>